<dbReference type="EMBL" id="JACYFS010000009">
    <property type="protein sequence ID" value="MBD8084421.1"/>
    <property type="molecule type" value="Genomic_DNA"/>
</dbReference>
<reference evidence="1 2" key="1">
    <citation type="submission" date="2020-09" db="EMBL/GenBank/DDBJ databases">
        <title>Genome seq and assembly of Chryseobacterium sp.</title>
        <authorList>
            <person name="Chhetri G."/>
        </authorList>
    </citation>
    <scope>NUCLEOTIDE SEQUENCE [LARGE SCALE GENOMIC DNA]</scope>
    <source>
        <strain evidence="1 2">GCR10</strain>
    </source>
</reference>
<name>A0ABR8ZGJ3_9FLAO</name>
<organism evidence="1 2">
    <name type="scientific">Chryseobacterium caseinilyticum</name>
    <dbReference type="NCBI Taxonomy" id="2771428"/>
    <lineage>
        <taxon>Bacteria</taxon>
        <taxon>Pseudomonadati</taxon>
        <taxon>Bacteroidota</taxon>
        <taxon>Flavobacteriia</taxon>
        <taxon>Flavobacteriales</taxon>
        <taxon>Weeksellaceae</taxon>
        <taxon>Chryseobacterium group</taxon>
        <taxon>Chryseobacterium</taxon>
    </lineage>
</organism>
<dbReference type="Proteomes" id="UP000637299">
    <property type="component" value="Unassembled WGS sequence"/>
</dbReference>
<evidence type="ECO:0000313" key="2">
    <source>
        <dbReference type="Proteomes" id="UP000637299"/>
    </source>
</evidence>
<proteinExistence type="predicted"/>
<protein>
    <submittedName>
        <fullName evidence="1">Thioredoxin family protein</fullName>
    </submittedName>
</protein>
<keyword evidence="2" id="KW-1185">Reference proteome</keyword>
<gene>
    <name evidence="1" type="ORF">IC610_18600</name>
</gene>
<dbReference type="InterPro" id="IPR036249">
    <property type="entry name" value="Thioredoxin-like_sf"/>
</dbReference>
<sequence length="157" mass="18532">MMKVAFFLILLSPQFYFSQIKSISFTELEMQEKVNPKPTIIHIYTDWCSICKIESFSLNKDRDLVKTINENFHFINFEAEKTKEKIIFQGKEFNYLSNGNSGIHELALALSKNKGQPVYPLWIILDENQELIYYHEGQFKTEKIKEKLMEIIPKKSL</sequence>
<evidence type="ECO:0000313" key="1">
    <source>
        <dbReference type="EMBL" id="MBD8084421.1"/>
    </source>
</evidence>
<comment type="caution">
    <text evidence="1">The sequence shown here is derived from an EMBL/GenBank/DDBJ whole genome shotgun (WGS) entry which is preliminary data.</text>
</comment>
<dbReference type="Gene3D" id="3.40.30.10">
    <property type="entry name" value="Glutaredoxin"/>
    <property type="match status" value="1"/>
</dbReference>
<accession>A0ABR8ZGJ3</accession>
<dbReference type="SUPFAM" id="SSF52833">
    <property type="entry name" value="Thioredoxin-like"/>
    <property type="match status" value="1"/>
</dbReference>